<accession>A0A4R4E5P7</accession>
<evidence type="ECO:0000256" key="1">
    <source>
        <dbReference type="ARBA" id="ARBA00000198"/>
    </source>
</evidence>
<protein>
    <recommendedName>
        <fullName evidence="3">2-amino-4-hydroxy-6-hydroxymethyldihydropteridine diphosphokinase</fullName>
        <ecNumber evidence="3">2.7.6.3</ecNumber>
    </recommendedName>
</protein>
<evidence type="ECO:0000256" key="3">
    <source>
        <dbReference type="ARBA" id="ARBA00013253"/>
    </source>
</evidence>
<proteinExistence type="predicted"/>
<comment type="pathway">
    <text evidence="2">Cofactor biosynthesis; tetrahydrofolate biosynthesis; 2-amino-4-hydroxy-6-hydroxymethyl-7,8-dihydropteridine diphosphate from 7,8-dihydroneopterin triphosphate: step 4/4.</text>
</comment>
<dbReference type="InterPro" id="IPR000550">
    <property type="entry name" value="Hppk"/>
</dbReference>
<dbReference type="InterPro" id="IPR035907">
    <property type="entry name" value="Hppk_sf"/>
</dbReference>
<dbReference type="GO" id="GO:0046656">
    <property type="term" value="P:folic acid biosynthetic process"/>
    <property type="evidence" value="ECO:0007669"/>
    <property type="project" value="UniProtKB-KW"/>
</dbReference>
<dbReference type="UniPathway" id="UPA00077">
    <property type="reaction ID" value="UER00155"/>
</dbReference>
<evidence type="ECO:0000313" key="10">
    <source>
        <dbReference type="EMBL" id="TCZ74347.1"/>
    </source>
</evidence>
<evidence type="ECO:0000256" key="7">
    <source>
        <dbReference type="ARBA" id="ARBA00022840"/>
    </source>
</evidence>
<dbReference type="GO" id="GO:0046654">
    <property type="term" value="P:tetrahydrofolate biosynthetic process"/>
    <property type="evidence" value="ECO:0007669"/>
    <property type="project" value="UniProtKB-UniPathway"/>
</dbReference>
<keyword evidence="5" id="KW-0547">Nucleotide-binding</keyword>
<evidence type="ECO:0000256" key="8">
    <source>
        <dbReference type="ARBA" id="ARBA00022909"/>
    </source>
</evidence>
<evidence type="ECO:0000313" key="11">
    <source>
        <dbReference type="Proteomes" id="UP000295418"/>
    </source>
</evidence>
<evidence type="ECO:0000259" key="9">
    <source>
        <dbReference type="PROSITE" id="PS00794"/>
    </source>
</evidence>
<organism evidence="10 11">
    <name type="scientific">Paenibacillus albiflavus</name>
    <dbReference type="NCBI Taxonomy" id="2545760"/>
    <lineage>
        <taxon>Bacteria</taxon>
        <taxon>Bacillati</taxon>
        <taxon>Bacillota</taxon>
        <taxon>Bacilli</taxon>
        <taxon>Bacillales</taxon>
        <taxon>Paenibacillaceae</taxon>
        <taxon>Paenibacillus</taxon>
    </lineage>
</organism>
<evidence type="ECO:0000256" key="4">
    <source>
        <dbReference type="ARBA" id="ARBA00022679"/>
    </source>
</evidence>
<keyword evidence="7" id="KW-0067">ATP-binding</keyword>
<dbReference type="GO" id="GO:0016301">
    <property type="term" value="F:kinase activity"/>
    <property type="evidence" value="ECO:0007669"/>
    <property type="project" value="UniProtKB-KW"/>
</dbReference>
<feature type="domain" description="7,8-dihydro-6-hydroxymethylpterin-pyrophosphokinase" evidence="9">
    <location>
        <begin position="97"/>
        <end position="108"/>
    </location>
</feature>
<evidence type="ECO:0000256" key="5">
    <source>
        <dbReference type="ARBA" id="ARBA00022741"/>
    </source>
</evidence>
<dbReference type="EMBL" id="SKFG01000026">
    <property type="protein sequence ID" value="TCZ74347.1"/>
    <property type="molecule type" value="Genomic_DNA"/>
</dbReference>
<reference evidence="10 11" key="1">
    <citation type="submission" date="2019-03" db="EMBL/GenBank/DDBJ databases">
        <authorList>
            <person name="Kim M.K.M."/>
        </authorList>
    </citation>
    <scope>NUCLEOTIDE SEQUENCE [LARGE SCALE GENOMIC DNA]</scope>
    <source>
        <strain evidence="10 11">18JY21-1</strain>
    </source>
</reference>
<keyword evidence="11" id="KW-1185">Reference proteome</keyword>
<keyword evidence="6 10" id="KW-0418">Kinase</keyword>
<dbReference type="CDD" id="cd00483">
    <property type="entry name" value="HPPK"/>
    <property type="match status" value="1"/>
</dbReference>
<dbReference type="PROSITE" id="PS00794">
    <property type="entry name" value="HPPK"/>
    <property type="match status" value="1"/>
</dbReference>
<dbReference type="Pfam" id="PF01288">
    <property type="entry name" value="HPPK"/>
    <property type="match status" value="1"/>
</dbReference>
<evidence type="ECO:0000256" key="6">
    <source>
        <dbReference type="ARBA" id="ARBA00022777"/>
    </source>
</evidence>
<dbReference type="Proteomes" id="UP000295418">
    <property type="component" value="Unassembled WGS sequence"/>
</dbReference>
<keyword evidence="4 10" id="KW-0808">Transferase</keyword>
<sequence>MSAAAKDPNEVVAYISLGSNIGDRAYYLTEAISRLGAHPQIQVAHVSSIYETEPVGYTDQASFLNKVAAVCTSLTSHELLYYILQIEKDLGRVRDIRWGPRTLDLDLLLYGEEEQDTADLILPHPRMTERAFVLIPLVEVMNLIDAQRAAFYQNILNTCHGKEGVMLWIRT</sequence>
<dbReference type="Gene3D" id="3.30.70.560">
    <property type="entry name" value="7,8-Dihydro-6-hydroxymethylpterin-pyrophosphokinase HPPK"/>
    <property type="match status" value="1"/>
</dbReference>
<name>A0A4R4E5P7_9BACL</name>
<dbReference type="GO" id="GO:0003848">
    <property type="term" value="F:2-amino-4-hydroxy-6-hydroxymethyldihydropteridine diphosphokinase activity"/>
    <property type="evidence" value="ECO:0007669"/>
    <property type="project" value="UniProtKB-EC"/>
</dbReference>
<dbReference type="PANTHER" id="PTHR43071">
    <property type="entry name" value="2-AMINO-4-HYDROXY-6-HYDROXYMETHYLDIHYDROPTERIDINE PYROPHOSPHOKINASE"/>
    <property type="match status" value="1"/>
</dbReference>
<dbReference type="EC" id="2.7.6.3" evidence="3"/>
<dbReference type="RefSeq" id="WP_132419786.1">
    <property type="nucleotide sequence ID" value="NZ_SKFG01000026.1"/>
</dbReference>
<dbReference type="PANTHER" id="PTHR43071:SF1">
    <property type="entry name" value="2-AMINO-4-HYDROXY-6-HYDROXYMETHYLDIHYDROPTERIDINE PYROPHOSPHOKINASE"/>
    <property type="match status" value="1"/>
</dbReference>
<dbReference type="GO" id="GO:0005524">
    <property type="term" value="F:ATP binding"/>
    <property type="evidence" value="ECO:0007669"/>
    <property type="project" value="UniProtKB-KW"/>
</dbReference>
<keyword evidence="8" id="KW-0289">Folate biosynthesis</keyword>
<dbReference type="OrthoDB" id="9808041at2"/>
<evidence type="ECO:0000256" key="2">
    <source>
        <dbReference type="ARBA" id="ARBA00005051"/>
    </source>
</evidence>
<comment type="caution">
    <text evidence="10">The sequence shown here is derived from an EMBL/GenBank/DDBJ whole genome shotgun (WGS) entry which is preliminary data.</text>
</comment>
<dbReference type="SUPFAM" id="SSF55083">
    <property type="entry name" value="6-hydroxymethyl-7,8-dihydropterin pyrophosphokinase, HPPK"/>
    <property type="match status" value="1"/>
</dbReference>
<comment type="catalytic activity">
    <reaction evidence="1">
        <text>6-hydroxymethyl-7,8-dihydropterin + ATP = (7,8-dihydropterin-6-yl)methyl diphosphate + AMP + H(+)</text>
        <dbReference type="Rhea" id="RHEA:11412"/>
        <dbReference type="ChEBI" id="CHEBI:15378"/>
        <dbReference type="ChEBI" id="CHEBI:30616"/>
        <dbReference type="ChEBI" id="CHEBI:44841"/>
        <dbReference type="ChEBI" id="CHEBI:72950"/>
        <dbReference type="ChEBI" id="CHEBI:456215"/>
        <dbReference type="EC" id="2.7.6.3"/>
    </reaction>
</comment>
<gene>
    <name evidence="10" type="primary">folK</name>
    <name evidence="10" type="ORF">E0485_19735</name>
</gene>
<dbReference type="AlphaFoldDB" id="A0A4R4E5P7"/>
<dbReference type="NCBIfam" id="TIGR01498">
    <property type="entry name" value="folK"/>
    <property type="match status" value="1"/>
</dbReference>